<name>A0ABN0NX55_TRELE</name>
<keyword evidence="3" id="KW-1185">Reference proteome</keyword>
<feature type="region of interest" description="Disordered" evidence="1">
    <location>
        <begin position="1"/>
        <end position="20"/>
    </location>
</feature>
<gene>
    <name evidence="2" type="ORF">HMPREF9193_01865</name>
</gene>
<dbReference type="Proteomes" id="UP000016649">
    <property type="component" value="Unassembled WGS sequence"/>
</dbReference>
<feature type="compositionally biased region" description="Basic residues" evidence="1">
    <location>
        <begin position="1"/>
        <end position="18"/>
    </location>
</feature>
<evidence type="ECO:0000313" key="2">
    <source>
        <dbReference type="EMBL" id="ERJ91858.1"/>
    </source>
</evidence>
<dbReference type="EMBL" id="AWVH01000040">
    <property type="protein sequence ID" value="ERJ91858.1"/>
    <property type="molecule type" value="Genomic_DNA"/>
</dbReference>
<organism evidence="2 3">
    <name type="scientific">Treponema lecithinolyticum ATCC 700332</name>
    <dbReference type="NCBI Taxonomy" id="1321815"/>
    <lineage>
        <taxon>Bacteria</taxon>
        <taxon>Pseudomonadati</taxon>
        <taxon>Spirochaetota</taxon>
        <taxon>Spirochaetia</taxon>
        <taxon>Spirochaetales</taxon>
        <taxon>Treponemataceae</taxon>
        <taxon>Treponema</taxon>
    </lineage>
</organism>
<dbReference type="RefSeq" id="WP_021688080.1">
    <property type="nucleotide sequence ID" value="NZ_KI260571.1"/>
</dbReference>
<accession>A0ABN0NX55</accession>
<sequence>MSKSHRGKGIRSLARHGRGTCGRCKKENIKVLYEHEIDGKKVTVCKFCNAAIKNSNVPAPAAAAEAAPAAQASAEQTSAEATATAEAVSAESPAETAAAEEASAAE</sequence>
<protein>
    <submittedName>
        <fullName evidence="2">Uncharacterized protein</fullName>
    </submittedName>
</protein>
<evidence type="ECO:0000313" key="3">
    <source>
        <dbReference type="Proteomes" id="UP000016649"/>
    </source>
</evidence>
<feature type="region of interest" description="Disordered" evidence="1">
    <location>
        <begin position="59"/>
        <end position="106"/>
    </location>
</feature>
<proteinExistence type="predicted"/>
<reference evidence="2 3" key="1">
    <citation type="submission" date="2013-08" db="EMBL/GenBank/DDBJ databases">
        <authorList>
            <person name="Weinstock G."/>
            <person name="Sodergren E."/>
            <person name="Wylie T."/>
            <person name="Fulton L."/>
            <person name="Fulton R."/>
            <person name="Fronick C."/>
            <person name="O'Laughlin M."/>
            <person name="Godfrey J."/>
            <person name="Miner T."/>
            <person name="Herter B."/>
            <person name="Appelbaum E."/>
            <person name="Cordes M."/>
            <person name="Lek S."/>
            <person name="Wollam A."/>
            <person name="Pepin K.H."/>
            <person name="Palsikar V.B."/>
            <person name="Mitreva M."/>
            <person name="Wilson R.K."/>
        </authorList>
    </citation>
    <scope>NUCLEOTIDE SEQUENCE [LARGE SCALE GENOMIC DNA]</scope>
    <source>
        <strain evidence="2 3">ATCC 700332</strain>
    </source>
</reference>
<evidence type="ECO:0000256" key="1">
    <source>
        <dbReference type="SAM" id="MobiDB-lite"/>
    </source>
</evidence>
<comment type="caution">
    <text evidence="2">The sequence shown here is derived from an EMBL/GenBank/DDBJ whole genome shotgun (WGS) entry which is preliminary data.</text>
</comment>